<proteinExistence type="evidence at protein level"/>
<dbReference type="OrthoDB" id="10407103at2759"/>
<gene>
    <name evidence="2" type="ORF">CELE_Y14H12B.1</name>
    <name evidence="2 4" type="ORF">Y14H12B.1</name>
</gene>
<feature type="compositionally biased region" description="Basic residues" evidence="1">
    <location>
        <begin position="1"/>
        <end position="15"/>
    </location>
</feature>
<evidence type="ECO:0000256" key="1">
    <source>
        <dbReference type="SAM" id="MobiDB-lite"/>
    </source>
</evidence>
<dbReference type="FunCoup" id="H2L064">
    <property type="interactions" value="2"/>
</dbReference>
<dbReference type="PeptideAtlas" id="H2L064"/>
<dbReference type="InParanoid" id="H2L064"/>
<dbReference type="AGR" id="WB:WBGene00021191"/>
<organism evidence="2 3">
    <name type="scientific">Caenorhabditis elegans</name>
    <dbReference type="NCBI Taxonomy" id="6239"/>
    <lineage>
        <taxon>Eukaryota</taxon>
        <taxon>Metazoa</taxon>
        <taxon>Ecdysozoa</taxon>
        <taxon>Nematoda</taxon>
        <taxon>Chromadorea</taxon>
        <taxon>Rhabditida</taxon>
        <taxon>Rhabditina</taxon>
        <taxon>Rhabditomorpha</taxon>
        <taxon>Rhabditoidea</taxon>
        <taxon>Rhabditidae</taxon>
        <taxon>Peloderinae</taxon>
        <taxon>Caenorhabditis</taxon>
    </lineage>
</organism>
<reference evidence="2 3" key="1">
    <citation type="journal article" date="1998" name="Science">
        <title>Genome sequence of the nematode C. elegans: a platform for investigating biology.</title>
        <authorList>
            <consortium name="The C. elegans sequencing consortium"/>
            <person name="Sulson J.E."/>
            <person name="Waterston R."/>
        </authorList>
    </citation>
    <scope>NUCLEOTIDE SEQUENCE [LARGE SCALE GENOMIC DNA]</scope>
    <source>
        <strain evidence="2 3">Bristol N2</strain>
    </source>
</reference>
<protein>
    <submittedName>
        <fullName evidence="2">C2H2-type domain-containing protein</fullName>
    </submittedName>
</protein>
<dbReference type="GeneID" id="173736"/>
<evidence type="ECO:0000313" key="4">
    <source>
        <dbReference type="WormBase" id="Y14H12B.1a"/>
    </source>
</evidence>
<dbReference type="Bgee" id="WBGene00021191">
    <property type="expression patterns" value="Expressed in germ line (C elegans) and 4 other cell types or tissues"/>
</dbReference>
<keyword evidence="5" id="KW-1267">Proteomics identification</keyword>
<evidence type="ECO:0000313" key="3">
    <source>
        <dbReference type="Proteomes" id="UP000001940"/>
    </source>
</evidence>
<feature type="region of interest" description="Disordered" evidence="1">
    <location>
        <begin position="1"/>
        <end position="26"/>
    </location>
</feature>
<dbReference type="HOGENOM" id="CLU_1112177_0_0_1"/>
<dbReference type="RefSeq" id="NP_494698.1">
    <property type="nucleotide sequence ID" value="NM_062297.4"/>
</dbReference>
<dbReference type="AlphaFoldDB" id="H2L064"/>
<dbReference type="Proteomes" id="UP000001940">
    <property type="component" value="Chromosome II"/>
</dbReference>
<dbReference type="PaxDb" id="6239-Y14H12B.1a"/>
<evidence type="ECO:0007829" key="5">
    <source>
        <dbReference type="PeptideAtlas" id="H2L064"/>
    </source>
</evidence>
<dbReference type="eggNOG" id="ENOG502TGFV">
    <property type="taxonomic scope" value="Eukaryota"/>
</dbReference>
<dbReference type="STRING" id="6239.Y14H12B.1a.1"/>
<dbReference type="ExpressionAtlas" id="H2L064">
    <property type="expression patterns" value="baseline and differential"/>
</dbReference>
<feature type="compositionally biased region" description="Acidic residues" evidence="1">
    <location>
        <begin position="127"/>
        <end position="143"/>
    </location>
</feature>
<dbReference type="CTD" id="173736"/>
<evidence type="ECO:0000313" key="2">
    <source>
        <dbReference type="EMBL" id="CCD71676.1"/>
    </source>
</evidence>
<feature type="region of interest" description="Disordered" evidence="1">
    <location>
        <begin position="61"/>
        <end position="143"/>
    </location>
</feature>
<dbReference type="WormBase" id="Y14H12B.1a">
    <property type="protein sequence ID" value="CE21365"/>
    <property type="gene ID" value="WBGene00021191"/>
</dbReference>
<dbReference type="EMBL" id="BX284602">
    <property type="protein sequence ID" value="CCD71676.1"/>
    <property type="molecule type" value="Genomic_DNA"/>
</dbReference>
<name>H2L064_CAEEL</name>
<accession>H2L064</accession>
<keyword evidence="3" id="KW-1185">Reference proteome</keyword>
<sequence>MSAKSRAKAASKPRHQSTPFPKTKQFKCTWDGCDHRVFYTSRGLQWHTSVAHKLDNSEIPSTRLQLSDDEAPPSSPSLNLSTRSMRKRSVPIPLPEDSKEMVASRKSTQKKAKKEKTPEKEATPEPESPDDSGSEEIDNEMMEEEKQEYKFVYNIVERVPPPQTVFSVGEMGKKLLPELQAKVSLTKRKHKEDYCIACLDYKFVTGECSKAHDDNADRLQKFWKSEFPHTEPLTKAIVLADLTTIAEEWV</sequence>